<keyword evidence="2" id="KW-1185">Reference proteome</keyword>
<name>A0ABW3KDN3_9BACT</name>
<protein>
    <submittedName>
        <fullName evidence="1">Uncharacterized protein</fullName>
    </submittedName>
</protein>
<dbReference type="EMBL" id="JBHTKA010000016">
    <property type="protein sequence ID" value="MFD1003453.1"/>
    <property type="molecule type" value="Genomic_DNA"/>
</dbReference>
<dbReference type="RefSeq" id="WP_377586174.1">
    <property type="nucleotide sequence ID" value="NZ_JBHTKA010000016.1"/>
</dbReference>
<evidence type="ECO:0000313" key="2">
    <source>
        <dbReference type="Proteomes" id="UP001597112"/>
    </source>
</evidence>
<proteinExistence type="predicted"/>
<comment type="caution">
    <text evidence="1">The sequence shown here is derived from an EMBL/GenBank/DDBJ whole genome shotgun (WGS) entry which is preliminary data.</text>
</comment>
<accession>A0ABW3KDN3</accession>
<sequence>MMSKGKELQYSVNRSFEKIKLLLSRDIQISGTTDILWSVAQLTTACYKTKDHCHDNTLSDVSDRELIKVNISISYYSTIEQKLG</sequence>
<organism evidence="1 2">
    <name type="scientific">Ohtaekwangia kribbensis</name>
    <dbReference type="NCBI Taxonomy" id="688913"/>
    <lineage>
        <taxon>Bacteria</taxon>
        <taxon>Pseudomonadati</taxon>
        <taxon>Bacteroidota</taxon>
        <taxon>Cytophagia</taxon>
        <taxon>Cytophagales</taxon>
        <taxon>Fulvivirgaceae</taxon>
        <taxon>Ohtaekwangia</taxon>
    </lineage>
</organism>
<reference evidence="2" key="1">
    <citation type="journal article" date="2019" name="Int. J. Syst. Evol. Microbiol.">
        <title>The Global Catalogue of Microorganisms (GCM) 10K type strain sequencing project: providing services to taxonomists for standard genome sequencing and annotation.</title>
        <authorList>
            <consortium name="The Broad Institute Genomics Platform"/>
            <consortium name="The Broad Institute Genome Sequencing Center for Infectious Disease"/>
            <person name="Wu L."/>
            <person name="Ma J."/>
        </authorList>
    </citation>
    <scope>NUCLEOTIDE SEQUENCE [LARGE SCALE GENOMIC DNA]</scope>
    <source>
        <strain evidence="2">CCUG 58938</strain>
    </source>
</reference>
<gene>
    <name evidence="1" type="ORF">ACFQ21_29280</name>
</gene>
<evidence type="ECO:0000313" key="1">
    <source>
        <dbReference type="EMBL" id="MFD1003453.1"/>
    </source>
</evidence>
<dbReference type="Proteomes" id="UP001597112">
    <property type="component" value="Unassembled WGS sequence"/>
</dbReference>